<dbReference type="EMBL" id="CAFAAJ010000122">
    <property type="protein sequence ID" value="CAB4813460.1"/>
    <property type="molecule type" value="Genomic_DNA"/>
</dbReference>
<reference evidence="8" key="1">
    <citation type="submission" date="2020-05" db="EMBL/GenBank/DDBJ databases">
        <authorList>
            <person name="Chiriac C."/>
            <person name="Salcher M."/>
            <person name="Ghai R."/>
            <person name="Kavagutti S V."/>
        </authorList>
    </citation>
    <scope>NUCLEOTIDE SEQUENCE</scope>
</reference>
<dbReference type="PROSITE" id="PS51755">
    <property type="entry name" value="OMPR_PHOB"/>
    <property type="match status" value="1"/>
</dbReference>
<dbReference type="Pfam" id="PF00072">
    <property type="entry name" value="Response_reg"/>
    <property type="match status" value="1"/>
</dbReference>
<dbReference type="PROSITE" id="PS50110">
    <property type="entry name" value="RESPONSE_REGULATORY"/>
    <property type="match status" value="1"/>
</dbReference>
<proteinExistence type="predicted"/>
<keyword evidence="1" id="KW-0597">Phosphoprotein</keyword>
<protein>
    <submittedName>
        <fullName evidence="8">Unannotated protein</fullName>
    </submittedName>
</protein>
<dbReference type="InterPro" id="IPR036388">
    <property type="entry name" value="WH-like_DNA-bd_sf"/>
</dbReference>
<dbReference type="InterPro" id="IPR011006">
    <property type="entry name" value="CheY-like_superfamily"/>
</dbReference>
<dbReference type="InterPro" id="IPR039420">
    <property type="entry name" value="WalR-like"/>
</dbReference>
<dbReference type="GO" id="GO:0000156">
    <property type="term" value="F:phosphorelay response regulator activity"/>
    <property type="evidence" value="ECO:0007669"/>
    <property type="project" value="TreeGrafter"/>
</dbReference>
<feature type="domain" description="OmpR/PhoB-type" evidence="7">
    <location>
        <begin position="131"/>
        <end position="225"/>
    </location>
</feature>
<dbReference type="SMART" id="SM00448">
    <property type="entry name" value="REC"/>
    <property type="match status" value="1"/>
</dbReference>
<dbReference type="SUPFAM" id="SSF52172">
    <property type="entry name" value="CheY-like"/>
    <property type="match status" value="1"/>
</dbReference>
<evidence type="ECO:0000256" key="3">
    <source>
        <dbReference type="ARBA" id="ARBA00023015"/>
    </source>
</evidence>
<dbReference type="GO" id="GO:0006355">
    <property type="term" value="P:regulation of DNA-templated transcription"/>
    <property type="evidence" value="ECO:0007669"/>
    <property type="project" value="InterPro"/>
</dbReference>
<dbReference type="CDD" id="cd19935">
    <property type="entry name" value="REC_OmpR_CusR-like"/>
    <property type="match status" value="1"/>
</dbReference>
<dbReference type="InterPro" id="IPR001789">
    <property type="entry name" value="Sig_transdc_resp-reg_receiver"/>
</dbReference>
<dbReference type="PANTHER" id="PTHR48111:SF36">
    <property type="entry name" value="TRANSCRIPTIONAL REGULATORY PROTEIN CUTR"/>
    <property type="match status" value="1"/>
</dbReference>
<keyword evidence="3" id="KW-0805">Transcription regulation</keyword>
<dbReference type="Gene3D" id="1.10.10.10">
    <property type="entry name" value="Winged helix-like DNA-binding domain superfamily/Winged helix DNA-binding domain"/>
    <property type="match status" value="1"/>
</dbReference>
<dbReference type="SMART" id="SM00862">
    <property type="entry name" value="Trans_reg_C"/>
    <property type="match status" value="1"/>
</dbReference>
<evidence type="ECO:0000259" key="6">
    <source>
        <dbReference type="PROSITE" id="PS50110"/>
    </source>
</evidence>
<name>A0A6J6YVG8_9ZZZZ</name>
<dbReference type="CDD" id="cd00383">
    <property type="entry name" value="trans_reg_C"/>
    <property type="match status" value="1"/>
</dbReference>
<dbReference type="InterPro" id="IPR016032">
    <property type="entry name" value="Sig_transdc_resp-reg_C-effctor"/>
</dbReference>
<evidence type="ECO:0000313" key="8">
    <source>
        <dbReference type="EMBL" id="CAB4813460.1"/>
    </source>
</evidence>
<evidence type="ECO:0000259" key="7">
    <source>
        <dbReference type="PROSITE" id="PS51755"/>
    </source>
</evidence>
<evidence type="ECO:0000256" key="5">
    <source>
        <dbReference type="ARBA" id="ARBA00023163"/>
    </source>
</evidence>
<dbReference type="SUPFAM" id="SSF46894">
    <property type="entry name" value="C-terminal effector domain of the bipartite response regulators"/>
    <property type="match status" value="1"/>
</dbReference>
<dbReference type="GO" id="GO:0000976">
    <property type="term" value="F:transcription cis-regulatory region binding"/>
    <property type="evidence" value="ECO:0007669"/>
    <property type="project" value="TreeGrafter"/>
</dbReference>
<evidence type="ECO:0000256" key="2">
    <source>
        <dbReference type="ARBA" id="ARBA00023012"/>
    </source>
</evidence>
<feature type="domain" description="Response regulatory" evidence="6">
    <location>
        <begin position="9"/>
        <end position="123"/>
    </location>
</feature>
<dbReference type="Pfam" id="PF00486">
    <property type="entry name" value="Trans_reg_C"/>
    <property type="match status" value="1"/>
</dbReference>
<dbReference type="AlphaFoldDB" id="A0A6J6YVG8"/>
<dbReference type="GO" id="GO:0032993">
    <property type="term" value="C:protein-DNA complex"/>
    <property type="evidence" value="ECO:0007669"/>
    <property type="project" value="TreeGrafter"/>
</dbReference>
<dbReference type="InterPro" id="IPR001867">
    <property type="entry name" value="OmpR/PhoB-type_DNA-bd"/>
</dbReference>
<evidence type="ECO:0000256" key="4">
    <source>
        <dbReference type="ARBA" id="ARBA00023125"/>
    </source>
</evidence>
<gene>
    <name evidence="8" type="ORF">UFOPK3001_01723</name>
</gene>
<sequence length="228" mass="24918">MRDTMTDMRILVVEDDKRLAAALRRGLEAEGFAVDVAATGTDGHWMATTTDHDLILLDIMLPGINGLRLCADLRARGIATPILMLTAKDGELDEAEALDTGADDFLSKPFSYTVLLARVRALLRRSTSPTATVLRSGDIELDPVSRTCTRLGEPVSLTTKELAVLEYLLRRAGEVVPKTDILEHVWDFAYEGGPNVVEVHVSALRRKLGDGSIETIRGGGYRMVSRAQ</sequence>
<keyword evidence="5" id="KW-0804">Transcription</keyword>
<accession>A0A6J6YVG8</accession>
<dbReference type="FunFam" id="3.40.50.2300:FF:000001">
    <property type="entry name" value="DNA-binding response regulator PhoB"/>
    <property type="match status" value="1"/>
</dbReference>
<organism evidence="8">
    <name type="scientific">freshwater metagenome</name>
    <dbReference type="NCBI Taxonomy" id="449393"/>
    <lineage>
        <taxon>unclassified sequences</taxon>
        <taxon>metagenomes</taxon>
        <taxon>ecological metagenomes</taxon>
    </lineage>
</organism>
<dbReference type="GO" id="GO:0005829">
    <property type="term" value="C:cytosol"/>
    <property type="evidence" value="ECO:0007669"/>
    <property type="project" value="TreeGrafter"/>
</dbReference>
<dbReference type="PANTHER" id="PTHR48111">
    <property type="entry name" value="REGULATOR OF RPOS"/>
    <property type="match status" value="1"/>
</dbReference>
<evidence type="ECO:0000256" key="1">
    <source>
        <dbReference type="ARBA" id="ARBA00022553"/>
    </source>
</evidence>
<keyword evidence="4" id="KW-0238">DNA-binding</keyword>
<dbReference type="Gene3D" id="3.40.50.2300">
    <property type="match status" value="1"/>
</dbReference>
<keyword evidence="2" id="KW-0902">Two-component regulatory system</keyword>